<keyword evidence="2" id="KW-1185">Reference proteome</keyword>
<name>A0ABP8DRT7_9ACTN</name>
<accession>A0ABP8DRT7</accession>
<protein>
    <submittedName>
        <fullName evidence="1">Uncharacterized protein</fullName>
    </submittedName>
</protein>
<evidence type="ECO:0000313" key="2">
    <source>
        <dbReference type="Proteomes" id="UP001500620"/>
    </source>
</evidence>
<evidence type="ECO:0000313" key="1">
    <source>
        <dbReference type="EMBL" id="GAA4262741.1"/>
    </source>
</evidence>
<gene>
    <name evidence="1" type="ORF">GCM10022255_100980</name>
</gene>
<dbReference type="RefSeq" id="WP_345140579.1">
    <property type="nucleotide sequence ID" value="NZ_BAABAT010000054.1"/>
</dbReference>
<proteinExistence type="predicted"/>
<dbReference type="EMBL" id="BAABAT010000054">
    <property type="protein sequence ID" value="GAA4262741.1"/>
    <property type="molecule type" value="Genomic_DNA"/>
</dbReference>
<reference evidence="2" key="1">
    <citation type="journal article" date="2019" name="Int. J. Syst. Evol. Microbiol.">
        <title>The Global Catalogue of Microorganisms (GCM) 10K type strain sequencing project: providing services to taxonomists for standard genome sequencing and annotation.</title>
        <authorList>
            <consortium name="The Broad Institute Genomics Platform"/>
            <consortium name="The Broad Institute Genome Sequencing Center for Infectious Disease"/>
            <person name="Wu L."/>
            <person name="Ma J."/>
        </authorList>
    </citation>
    <scope>NUCLEOTIDE SEQUENCE [LARGE SCALE GENOMIC DNA]</scope>
    <source>
        <strain evidence="2">JCM 17441</strain>
    </source>
</reference>
<dbReference type="Proteomes" id="UP001500620">
    <property type="component" value="Unassembled WGS sequence"/>
</dbReference>
<organism evidence="1 2">
    <name type="scientific">Dactylosporangium darangshiense</name>
    <dbReference type="NCBI Taxonomy" id="579108"/>
    <lineage>
        <taxon>Bacteria</taxon>
        <taxon>Bacillati</taxon>
        <taxon>Actinomycetota</taxon>
        <taxon>Actinomycetes</taxon>
        <taxon>Micromonosporales</taxon>
        <taxon>Micromonosporaceae</taxon>
        <taxon>Dactylosporangium</taxon>
    </lineage>
</organism>
<sequence length="123" mass="13570">MAYGRGQFCGFLDVLQPADSMPQLDLATRARRSAELLRTAPGVPFALDDLLPVAMTDNGDTVYWLRQGSPDAWKIVANGARNTKWPHFDGGIVAFLHAVLSGAHHVEVFPRSFPGSRRTFDPY</sequence>
<comment type="caution">
    <text evidence="1">The sequence shown here is derived from an EMBL/GenBank/DDBJ whole genome shotgun (WGS) entry which is preliminary data.</text>
</comment>